<accession>A0ABU8C662</accession>
<dbReference type="Proteomes" id="UP001375382">
    <property type="component" value="Unassembled WGS sequence"/>
</dbReference>
<keyword evidence="3" id="KW-0812">Transmembrane</keyword>
<dbReference type="InterPro" id="IPR000160">
    <property type="entry name" value="GGDEF_dom"/>
</dbReference>
<dbReference type="PANTHER" id="PTHR45138:SF24">
    <property type="entry name" value="DIGUANYLATE CYCLASE DGCC-RELATED"/>
    <property type="match status" value="1"/>
</dbReference>
<reference evidence="5 6" key="1">
    <citation type="journal article" date="2023" name="Ecotoxicol. Environ. Saf.">
        <title>Mercury remediation potential of mercury-resistant strain Rheinheimera metallidurans sp. nov. isolated from a municipal waste dumping site.</title>
        <authorList>
            <person name="Yadav V."/>
            <person name="Manjhi A."/>
            <person name="Vadakedath N."/>
        </authorList>
    </citation>
    <scope>NUCLEOTIDE SEQUENCE [LARGE SCALE GENOMIC DNA]</scope>
    <source>
        <strain evidence="5 6">E-49</strain>
    </source>
</reference>
<evidence type="ECO:0000313" key="5">
    <source>
        <dbReference type="EMBL" id="MEH8017418.1"/>
    </source>
</evidence>
<keyword evidence="3" id="KW-0472">Membrane</keyword>
<evidence type="ECO:0000256" key="1">
    <source>
        <dbReference type="ARBA" id="ARBA00012528"/>
    </source>
</evidence>
<evidence type="ECO:0000313" key="6">
    <source>
        <dbReference type="Proteomes" id="UP001375382"/>
    </source>
</evidence>
<protein>
    <recommendedName>
        <fullName evidence="1">diguanylate cyclase</fullName>
        <ecNumber evidence="1">2.7.7.65</ecNumber>
    </recommendedName>
</protein>
<dbReference type="InterPro" id="IPR043128">
    <property type="entry name" value="Rev_trsase/Diguanyl_cyclase"/>
</dbReference>
<comment type="caution">
    <text evidence="5">The sequence shown here is derived from an EMBL/GenBank/DDBJ whole genome shotgun (WGS) entry which is preliminary data.</text>
</comment>
<dbReference type="Gene3D" id="3.30.70.270">
    <property type="match status" value="1"/>
</dbReference>
<organism evidence="5 6">
    <name type="scientific">Rheinheimera muenzenbergensis</name>
    <dbReference type="NCBI Taxonomy" id="1193628"/>
    <lineage>
        <taxon>Bacteria</taxon>
        <taxon>Pseudomonadati</taxon>
        <taxon>Pseudomonadota</taxon>
        <taxon>Gammaproteobacteria</taxon>
        <taxon>Chromatiales</taxon>
        <taxon>Chromatiaceae</taxon>
        <taxon>Rheinheimera</taxon>
    </lineage>
</organism>
<dbReference type="RefSeq" id="WP_335735824.1">
    <property type="nucleotide sequence ID" value="NZ_JALAAR010000006.1"/>
</dbReference>
<feature type="coiled-coil region" evidence="2">
    <location>
        <begin position="27"/>
        <end position="65"/>
    </location>
</feature>
<dbReference type="EMBL" id="JALAAR010000006">
    <property type="protein sequence ID" value="MEH8017418.1"/>
    <property type="molecule type" value="Genomic_DNA"/>
</dbReference>
<evidence type="ECO:0000256" key="2">
    <source>
        <dbReference type="SAM" id="Coils"/>
    </source>
</evidence>
<proteinExistence type="predicted"/>
<dbReference type="EC" id="2.7.7.65" evidence="1"/>
<keyword evidence="3" id="KW-1133">Transmembrane helix</keyword>
<evidence type="ECO:0000259" key="4">
    <source>
        <dbReference type="PROSITE" id="PS50887"/>
    </source>
</evidence>
<dbReference type="SMART" id="SM00267">
    <property type="entry name" value="GGDEF"/>
    <property type="match status" value="1"/>
</dbReference>
<keyword evidence="2" id="KW-0175">Coiled coil</keyword>
<dbReference type="NCBIfam" id="TIGR00254">
    <property type="entry name" value="GGDEF"/>
    <property type="match status" value="1"/>
</dbReference>
<dbReference type="CDD" id="cd01949">
    <property type="entry name" value="GGDEF"/>
    <property type="match status" value="1"/>
</dbReference>
<dbReference type="PANTHER" id="PTHR45138">
    <property type="entry name" value="REGULATORY COMPONENTS OF SENSORY TRANSDUCTION SYSTEM"/>
    <property type="match status" value="1"/>
</dbReference>
<dbReference type="PROSITE" id="PS50887">
    <property type="entry name" value="GGDEF"/>
    <property type="match status" value="1"/>
</dbReference>
<gene>
    <name evidence="5" type="ORF">MN202_09245</name>
</gene>
<keyword evidence="6" id="KW-1185">Reference proteome</keyword>
<feature type="domain" description="GGDEF" evidence="4">
    <location>
        <begin position="96"/>
        <end position="231"/>
    </location>
</feature>
<dbReference type="Pfam" id="PF00990">
    <property type="entry name" value="GGDEF"/>
    <property type="match status" value="1"/>
</dbReference>
<dbReference type="InterPro" id="IPR050469">
    <property type="entry name" value="Diguanylate_Cyclase"/>
</dbReference>
<sequence length="247" mass="27575">MVEMLPYLLIGALAGSGISGFIAYKLLSHARREAAELENQLRSHSFELQITLDELAEKNRLLEKQSRTDSLSGVFNRASFDQQMRAEIKRSRREQRPLALVLLDIDHFKRINDSLGHLAGDQAIKAVADIIQQQLKRPADKVCRYGGEEFALILPTTDLQGAEQLAEQIRLALQNCELTLNGQPYQLTLSAGCYASIPEADSDNDEYIRFADEALYRAKHLGRNQIQSYPSVISVSADAATGVLHEH</sequence>
<dbReference type="InterPro" id="IPR029787">
    <property type="entry name" value="Nucleotide_cyclase"/>
</dbReference>
<dbReference type="SUPFAM" id="SSF55073">
    <property type="entry name" value="Nucleotide cyclase"/>
    <property type="match status" value="1"/>
</dbReference>
<evidence type="ECO:0000256" key="3">
    <source>
        <dbReference type="SAM" id="Phobius"/>
    </source>
</evidence>
<feature type="transmembrane region" description="Helical" evidence="3">
    <location>
        <begin position="6"/>
        <end position="27"/>
    </location>
</feature>
<name>A0ABU8C662_9GAMM</name>